<name>A0A1D9PW47_SCLS1</name>
<gene>
    <name evidence="1" type="ORF">sscle_02g017050</name>
</gene>
<protein>
    <submittedName>
        <fullName evidence="1">Uncharacterized protein</fullName>
    </submittedName>
</protein>
<dbReference type="OrthoDB" id="10510918at2759"/>
<evidence type="ECO:0000313" key="1">
    <source>
        <dbReference type="EMBL" id="APA06935.1"/>
    </source>
</evidence>
<evidence type="ECO:0000313" key="2">
    <source>
        <dbReference type="Proteomes" id="UP000177798"/>
    </source>
</evidence>
<reference evidence="2" key="1">
    <citation type="journal article" date="2017" name="Genome Biol. Evol.">
        <title>The complete genome sequence of the phytopathogenic fungus Sclerotinia sclerotiorum reveals insights into the genome architecture of broad host range pathogens.</title>
        <authorList>
            <person name="Derbyshire M."/>
            <person name="Denton-Giles M."/>
            <person name="Hegedus D."/>
            <person name="Seifbarghy S."/>
            <person name="Rollins J."/>
            <person name="van Kan J."/>
            <person name="Seidl M.F."/>
            <person name="Faino L."/>
            <person name="Mbengue M."/>
            <person name="Navaud O."/>
            <person name="Raffaele S."/>
            <person name="Hammond-Kosack K."/>
            <person name="Heard S."/>
            <person name="Oliver R."/>
        </authorList>
    </citation>
    <scope>NUCLEOTIDE SEQUENCE [LARGE SCALE GENOMIC DNA]</scope>
    <source>
        <strain evidence="2">ATCC 18683 / 1980 / Ss-1</strain>
    </source>
</reference>
<dbReference type="EMBL" id="CP017815">
    <property type="protein sequence ID" value="APA06935.1"/>
    <property type="molecule type" value="Genomic_DNA"/>
</dbReference>
<dbReference type="Proteomes" id="UP000177798">
    <property type="component" value="Chromosome 2"/>
</dbReference>
<dbReference type="AlphaFoldDB" id="A0A1D9PW47"/>
<sequence>MPVRKWYMWSMLPYHARRPTQRGFFPRAPNPSLAAGWRDFVGLAIILWFNSNRNLHRGPLAGPGSRIPNALVRAILTLTSVTIGRAQVKDHDTIDLCGVAFLAIRVSLSADGLMRGKRRLSDHTPYMSQRDGNRE</sequence>
<accession>A0A1D9PW47</accession>
<proteinExistence type="predicted"/>
<dbReference type="VEuPathDB" id="FungiDB:sscle_02g017050"/>
<organism evidence="1 2">
    <name type="scientific">Sclerotinia sclerotiorum (strain ATCC 18683 / 1980 / Ss-1)</name>
    <name type="common">White mold</name>
    <name type="synonym">Whetzelinia sclerotiorum</name>
    <dbReference type="NCBI Taxonomy" id="665079"/>
    <lineage>
        <taxon>Eukaryota</taxon>
        <taxon>Fungi</taxon>
        <taxon>Dikarya</taxon>
        <taxon>Ascomycota</taxon>
        <taxon>Pezizomycotina</taxon>
        <taxon>Leotiomycetes</taxon>
        <taxon>Helotiales</taxon>
        <taxon>Sclerotiniaceae</taxon>
        <taxon>Sclerotinia</taxon>
    </lineage>
</organism>